<dbReference type="InterPro" id="IPR036388">
    <property type="entry name" value="WH-like_DNA-bd_sf"/>
</dbReference>
<proteinExistence type="predicted"/>
<dbReference type="Pfam" id="PF01418">
    <property type="entry name" value="HTH_6"/>
    <property type="match status" value="1"/>
</dbReference>
<name>A0A3S0QHW1_9HYPH</name>
<dbReference type="InterPro" id="IPR000281">
    <property type="entry name" value="HTH_RpiR"/>
</dbReference>
<dbReference type="Proteomes" id="UP000273611">
    <property type="component" value="Unassembled WGS sequence"/>
</dbReference>
<dbReference type="GO" id="GO:0003700">
    <property type="term" value="F:DNA-binding transcription factor activity"/>
    <property type="evidence" value="ECO:0007669"/>
    <property type="project" value="InterPro"/>
</dbReference>
<comment type="caution">
    <text evidence="2">The sequence shown here is derived from an EMBL/GenBank/DDBJ whole genome shotgun (WGS) entry which is preliminary data.</text>
</comment>
<evidence type="ECO:0000313" key="3">
    <source>
        <dbReference type="Proteomes" id="UP000273611"/>
    </source>
</evidence>
<organism evidence="2 3">
    <name type="scientific">Rhizobium anhuiense</name>
    <dbReference type="NCBI Taxonomy" id="1184720"/>
    <lineage>
        <taxon>Bacteria</taxon>
        <taxon>Pseudomonadati</taxon>
        <taxon>Pseudomonadota</taxon>
        <taxon>Alphaproteobacteria</taxon>
        <taxon>Hyphomicrobiales</taxon>
        <taxon>Rhizobiaceae</taxon>
        <taxon>Rhizobium/Agrobacterium group</taxon>
        <taxon>Rhizobium</taxon>
    </lineage>
</organism>
<accession>A0A3S0QHW1</accession>
<reference evidence="2 3" key="1">
    <citation type="journal article" date="2015" name="Int. J. Syst. Evol. Microbiol.">
        <title>Rhizobium anhuiense sp. nov., isolated from effective nodules of Vicia faba and Pisum sativum.</title>
        <authorList>
            <person name="Zhang Y.J."/>
            <person name="Zheng W.T."/>
            <person name="Everall I."/>
            <person name="Young J.P."/>
            <person name="Zhang X.X."/>
            <person name="Tian C.F."/>
            <person name="Sui X.H."/>
            <person name="Wang E.T."/>
            <person name="Chen W.X."/>
        </authorList>
    </citation>
    <scope>NUCLEOTIDE SEQUENCE [LARGE SCALE GENOMIC DNA]</scope>
    <source>
        <strain evidence="2 3">CCBAU 23252</strain>
    </source>
</reference>
<gene>
    <name evidence="2" type="ORF">EEQ99_01795</name>
</gene>
<dbReference type="InterPro" id="IPR009057">
    <property type="entry name" value="Homeodomain-like_sf"/>
</dbReference>
<evidence type="ECO:0000313" key="2">
    <source>
        <dbReference type="EMBL" id="RUM04321.1"/>
    </source>
</evidence>
<dbReference type="EMBL" id="RIBW01000001">
    <property type="protein sequence ID" value="RUM04321.1"/>
    <property type="molecule type" value="Genomic_DNA"/>
</dbReference>
<feature type="domain" description="HTH rpiR-type" evidence="1">
    <location>
        <begin position="16"/>
        <end position="92"/>
    </location>
</feature>
<evidence type="ECO:0000259" key="1">
    <source>
        <dbReference type="PROSITE" id="PS51071"/>
    </source>
</evidence>
<dbReference type="Gene3D" id="1.10.10.10">
    <property type="entry name" value="Winged helix-like DNA-binding domain superfamily/Winged helix DNA-binding domain"/>
    <property type="match status" value="1"/>
</dbReference>
<protein>
    <submittedName>
        <fullName evidence="2">MurR/RpiR family transcriptional regulator</fullName>
    </submittedName>
</protein>
<dbReference type="AlphaFoldDB" id="A0A3S0QHW1"/>
<sequence>MDMIDIERSARPTTIKDLKGLVVSRTVVLPDQLKKVAQFAFERPEEMAFGTIKSISVSCGVAPQTVLRLAHAFGFNCFRDFKALFRAHLRNIAID</sequence>
<dbReference type="SUPFAM" id="SSF46689">
    <property type="entry name" value="Homeodomain-like"/>
    <property type="match status" value="1"/>
</dbReference>
<dbReference type="PROSITE" id="PS51071">
    <property type="entry name" value="HTH_RPIR"/>
    <property type="match status" value="1"/>
</dbReference>